<dbReference type="GO" id="GO:0005938">
    <property type="term" value="C:cell cortex"/>
    <property type="evidence" value="ECO:0007669"/>
    <property type="project" value="TreeGrafter"/>
</dbReference>
<keyword evidence="3" id="KW-0206">Cytoskeleton</keyword>
<feature type="compositionally biased region" description="Low complexity" evidence="4">
    <location>
        <begin position="299"/>
        <end position="312"/>
    </location>
</feature>
<sequence>MALAHHFHLRDLHLLAISTRITELSYSISDIQTRIFEIQELRHKSQSGDTSSAPRVIDQSLASLDERLEVVSQGVKSVNESLDPLLQSLKTPTLAQNGESEGDAAILRKHADMLSEWDAVQKESQILREELKEDKWLTVFRTVTDQADGMMSSLEKAINRCQDFIYQIRRHGPDDSISVSSSTGSGRSDIAPLSFEVFTALLDSYEAKKKHYVPATTKVLSIIDKGVQDRVTKNGECLRRHAESTQRWRTLRDRIARTDKDMESVRKTFATGEPTPSEAGSSASGLAPSRSGNLLTPPSGSKSRGLSASSTISRSISPFRKLARRLKQGAKSPGNATPALPKLESRTPSAEPLPTLRHRSSLFNLMNGSGRATPVTPGRPSHKHTQSLTPDSSPISRKVDTPSTSTLTLKTRRPVWNSSTRVQDETPAPALKASNPRRTSNVADYQFSEDNSPLSSVAGTPYKRSVSRSSMASSRPWSPVTSSVSTAHSSYNQPLSSFYRPPSRAQTPGVPLSPRSRPKTPSHIPAPSKHWRSMSSSRSESDFDDEGLSSLMQRAFSPNRSQTPSGIPPRPPSRSMIPLPSVQISSSSRPSSAMSNYRPDSAMSFRGSAMRTQTPDALRNTPRPSILQSRAPPSSFKESTMPRTPISRPPSRGGHGTPGHDSRGPTHIYVPATQKDPLDAEVASVANGITHGLLIERIDPPLRTVPREGEEIRAQYAFSNVIARKVVTCKLTTLARSGAKGRDHATKKVMCRVGGGWQDLHAYIATRQAGM</sequence>
<feature type="region of interest" description="Disordered" evidence="4">
    <location>
        <begin position="467"/>
        <end position="669"/>
    </location>
</feature>
<comment type="caution">
    <text evidence="6">The sequence shown here is derived from an EMBL/GenBank/DDBJ whole genome shotgun (WGS) entry which is preliminary data.</text>
</comment>
<gene>
    <name evidence="6" type="ORF">PHLCEN_2v6058</name>
</gene>
<evidence type="ECO:0000256" key="4">
    <source>
        <dbReference type="SAM" id="MobiDB-lite"/>
    </source>
</evidence>
<feature type="compositionally biased region" description="Low complexity" evidence="4">
    <location>
        <begin position="467"/>
        <end position="478"/>
    </location>
</feature>
<keyword evidence="2" id="KW-0963">Cytoplasm</keyword>
<proteinExistence type="predicted"/>
<dbReference type="Pfam" id="PF08580">
    <property type="entry name" value="KAR9"/>
    <property type="match status" value="1"/>
</dbReference>
<dbReference type="AlphaFoldDB" id="A0A2R6P0Q8"/>
<evidence type="ECO:0000259" key="5">
    <source>
        <dbReference type="PROSITE" id="PS51460"/>
    </source>
</evidence>
<dbReference type="PANTHER" id="PTHR37271">
    <property type="entry name" value="KARYOGAMY PROTEIN KAR9"/>
    <property type="match status" value="1"/>
</dbReference>
<feature type="compositionally biased region" description="Polar residues" evidence="4">
    <location>
        <begin position="479"/>
        <end position="496"/>
    </location>
</feature>
<dbReference type="GO" id="GO:0008017">
    <property type="term" value="F:microtubule binding"/>
    <property type="evidence" value="ECO:0007669"/>
    <property type="project" value="InterPro"/>
</dbReference>
<dbReference type="SUPFAM" id="SSF143575">
    <property type="entry name" value="GAS2 domain-like"/>
    <property type="match status" value="1"/>
</dbReference>
<dbReference type="PANTHER" id="PTHR37271:SF1">
    <property type="entry name" value="KARYOGAMY PROTEIN KAR9"/>
    <property type="match status" value="1"/>
</dbReference>
<reference evidence="6 7" key="1">
    <citation type="submission" date="2018-02" db="EMBL/GenBank/DDBJ databases">
        <title>Genome sequence of the basidiomycete white-rot fungus Phlebia centrifuga.</title>
        <authorList>
            <person name="Granchi Z."/>
            <person name="Peng M."/>
            <person name="de Vries R.P."/>
            <person name="Hilden K."/>
            <person name="Makela M.R."/>
            <person name="Grigoriev I."/>
            <person name="Riley R."/>
        </authorList>
    </citation>
    <scope>NUCLEOTIDE SEQUENCE [LARGE SCALE GENOMIC DNA]</scope>
    <source>
        <strain evidence="6 7">FBCC195</strain>
    </source>
</reference>
<dbReference type="OrthoDB" id="5559380at2759"/>
<feature type="compositionally biased region" description="Polar residues" evidence="4">
    <location>
        <begin position="550"/>
        <end position="563"/>
    </location>
</feature>
<feature type="compositionally biased region" description="Low complexity" evidence="4">
    <location>
        <begin position="573"/>
        <end position="595"/>
    </location>
</feature>
<evidence type="ECO:0000256" key="3">
    <source>
        <dbReference type="ARBA" id="ARBA00023212"/>
    </source>
</evidence>
<dbReference type="GO" id="GO:0043332">
    <property type="term" value="C:mating projection tip"/>
    <property type="evidence" value="ECO:0007669"/>
    <property type="project" value="TreeGrafter"/>
</dbReference>
<evidence type="ECO:0000313" key="7">
    <source>
        <dbReference type="Proteomes" id="UP000186601"/>
    </source>
</evidence>
<evidence type="ECO:0000256" key="2">
    <source>
        <dbReference type="ARBA" id="ARBA00022490"/>
    </source>
</evidence>
<evidence type="ECO:0000256" key="1">
    <source>
        <dbReference type="ARBA" id="ARBA00004245"/>
    </source>
</evidence>
<keyword evidence="7" id="KW-1185">Reference proteome</keyword>
<dbReference type="PROSITE" id="PS51460">
    <property type="entry name" value="GAR"/>
    <property type="match status" value="1"/>
</dbReference>
<protein>
    <recommendedName>
        <fullName evidence="5">GAR domain-containing protein</fullName>
    </recommendedName>
</protein>
<dbReference type="Proteomes" id="UP000186601">
    <property type="component" value="Unassembled WGS sequence"/>
</dbReference>
<feature type="compositionally biased region" description="Polar residues" evidence="4">
    <location>
        <begin position="386"/>
        <end position="409"/>
    </location>
</feature>
<dbReference type="EMBL" id="MLYV02000581">
    <property type="protein sequence ID" value="PSR82625.1"/>
    <property type="molecule type" value="Genomic_DNA"/>
</dbReference>
<dbReference type="InterPro" id="IPR013889">
    <property type="entry name" value="Karyogamy_KAR9"/>
</dbReference>
<dbReference type="STRING" id="98765.A0A2R6P0Q8"/>
<feature type="domain" description="GAR" evidence="5">
    <location>
        <begin position="673"/>
        <end position="771"/>
    </location>
</feature>
<feature type="region of interest" description="Disordered" evidence="4">
    <location>
        <begin position="259"/>
        <end position="312"/>
    </location>
</feature>
<dbReference type="InterPro" id="IPR003108">
    <property type="entry name" value="GAR_dom"/>
</dbReference>
<feature type="region of interest" description="Disordered" evidence="4">
    <location>
        <begin position="325"/>
        <end position="439"/>
    </location>
</feature>
<feature type="compositionally biased region" description="Polar residues" evidence="4">
    <location>
        <begin position="622"/>
        <end position="642"/>
    </location>
</feature>
<accession>A0A2R6P0Q8</accession>
<name>A0A2R6P0Q8_9APHY</name>
<dbReference type="GO" id="GO:0051293">
    <property type="term" value="P:establishment of spindle localization"/>
    <property type="evidence" value="ECO:0007669"/>
    <property type="project" value="TreeGrafter"/>
</dbReference>
<evidence type="ECO:0000313" key="6">
    <source>
        <dbReference type="EMBL" id="PSR82625.1"/>
    </source>
</evidence>
<organism evidence="6 7">
    <name type="scientific">Hermanssonia centrifuga</name>
    <dbReference type="NCBI Taxonomy" id="98765"/>
    <lineage>
        <taxon>Eukaryota</taxon>
        <taxon>Fungi</taxon>
        <taxon>Dikarya</taxon>
        <taxon>Basidiomycota</taxon>
        <taxon>Agaricomycotina</taxon>
        <taxon>Agaricomycetes</taxon>
        <taxon>Polyporales</taxon>
        <taxon>Meruliaceae</taxon>
        <taxon>Hermanssonia</taxon>
    </lineage>
</organism>
<dbReference type="InterPro" id="IPR036534">
    <property type="entry name" value="GAR_dom_sf"/>
</dbReference>
<comment type="subcellular location">
    <subcellularLocation>
        <location evidence="1">Cytoplasm</location>
        <location evidence="1">Cytoskeleton</location>
    </subcellularLocation>
</comment>
<dbReference type="Pfam" id="PF02187">
    <property type="entry name" value="GAS2"/>
    <property type="match status" value="1"/>
</dbReference>
<feature type="compositionally biased region" description="Polar residues" evidence="4">
    <location>
        <begin position="278"/>
        <end position="298"/>
    </location>
</feature>
<dbReference type="GO" id="GO:0030473">
    <property type="term" value="P:nuclear migration along microtubule"/>
    <property type="evidence" value="ECO:0007669"/>
    <property type="project" value="TreeGrafter"/>
</dbReference>
<dbReference type="GO" id="GO:0005816">
    <property type="term" value="C:spindle pole body"/>
    <property type="evidence" value="ECO:0007669"/>
    <property type="project" value="TreeGrafter"/>
</dbReference>